<dbReference type="Gene3D" id="3.30.420.40">
    <property type="match status" value="1"/>
</dbReference>
<dbReference type="AlphaFoldDB" id="A0A382DJ97"/>
<gene>
    <name evidence="2" type="ORF">METZ01_LOCUS190966</name>
</gene>
<reference evidence="2" key="1">
    <citation type="submission" date="2018-05" db="EMBL/GenBank/DDBJ databases">
        <authorList>
            <person name="Lanie J.A."/>
            <person name="Ng W.-L."/>
            <person name="Kazmierczak K.M."/>
            <person name="Andrzejewski T.M."/>
            <person name="Davidsen T.M."/>
            <person name="Wayne K.J."/>
            <person name="Tettelin H."/>
            <person name="Glass J.I."/>
            <person name="Rusch D."/>
            <person name="Podicherti R."/>
            <person name="Tsui H.-C.T."/>
            <person name="Winkler M.E."/>
        </authorList>
    </citation>
    <scope>NUCLEOTIDE SEQUENCE</scope>
</reference>
<feature type="non-terminal residue" evidence="2">
    <location>
        <position position="51"/>
    </location>
</feature>
<dbReference type="Pfam" id="PF00370">
    <property type="entry name" value="FGGY_N"/>
    <property type="match status" value="1"/>
</dbReference>
<evidence type="ECO:0000313" key="2">
    <source>
        <dbReference type="EMBL" id="SVB38112.1"/>
    </source>
</evidence>
<proteinExistence type="predicted"/>
<evidence type="ECO:0000259" key="1">
    <source>
        <dbReference type="Pfam" id="PF00370"/>
    </source>
</evidence>
<name>A0A382DJ97_9ZZZZ</name>
<dbReference type="SUPFAM" id="SSF53067">
    <property type="entry name" value="Actin-like ATPase domain"/>
    <property type="match status" value="1"/>
</dbReference>
<dbReference type="InterPro" id="IPR043129">
    <property type="entry name" value="ATPase_NBD"/>
</dbReference>
<dbReference type="GO" id="GO:0005975">
    <property type="term" value="P:carbohydrate metabolic process"/>
    <property type="evidence" value="ECO:0007669"/>
    <property type="project" value="InterPro"/>
</dbReference>
<sequence>MSKKYLLGVDGGTEGIRAGIFDIAGIPLAYASTTYPTQFPAPSWAEQDPND</sequence>
<dbReference type="EMBL" id="UINC01039516">
    <property type="protein sequence ID" value="SVB38112.1"/>
    <property type="molecule type" value="Genomic_DNA"/>
</dbReference>
<protein>
    <recommendedName>
        <fullName evidence="1">Carbohydrate kinase FGGY N-terminal domain-containing protein</fullName>
    </recommendedName>
</protein>
<feature type="domain" description="Carbohydrate kinase FGGY N-terminal" evidence="1">
    <location>
        <begin position="5"/>
        <end position="50"/>
    </location>
</feature>
<organism evidence="2">
    <name type="scientific">marine metagenome</name>
    <dbReference type="NCBI Taxonomy" id="408172"/>
    <lineage>
        <taxon>unclassified sequences</taxon>
        <taxon>metagenomes</taxon>
        <taxon>ecological metagenomes</taxon>
    </lineage>
</organism>
<dbReference type="GO" id="GO:0016301">
    <property type="term" value="F:kinase activity"/>
    <property type="evidence" value="ECO:0007669"/>
    <property type="project" value="InterPro"/>
</dbReference>
<accession>A0A382DJ97</accession>
<dbReference type="InterPro" id="IPR018484">
    <property type="entry name" value="FGGY_N"/>
</dbReference>